<reference evidence="1 2" key="1">
    <citation type="journal article" date="2023" name="Sci. Data">
        <title>Genome assembly of the Korean intertidal mud-creeper Batillaria attramentaria.</title>
        <authorList>
            <person name="Patra A.K."/>
            <person name="Ho P.T."/>
            <person name="Jun S."/>
            <person name="Lee S.J."/>
            <person name="Kim Y."/>
            <person name="Won Y.J."/>
        </authorList>
    </citation>
    <scope>NUCLEOTIDE SEQUENCE [LARGE SCALE GENOMIC DNA]</scope>
    <source>
        <strain evidence="1">Wonlab-2016</strain>
    </source>
</reference>
<name>A0ABD0JU21_9CAEN</name>
<organism evidence="1 2">
    <name type="scientific">Batillaria attramentaria</name>
    <dbReference type="NCBI Taxonomy" id="370345"/>
    <lineage>
        <taxon>Eukaryota</taxon>
        <taxon>Metazoa</taxon>
        <taxon>Spiralia</taxon>
        <taxon>Lophotrochozoa</taxon>
        <taxon>Mollusca</taxon>
        <taxon>Gastropoda</taxon>
        <taxon>Caenogastropoda</taxon>
        <taxon>Sorbeoconcha</taxon>
        <taxon>Cerithioidea</taxon>
        <taxon>Batillariidae</taxon>
        <taxon>Batillaria</taxon>
    </lineage>
</organism>
<comment type="caution">
    <text evidence="1">The sequence shown here is derived from an EMBL/GenBank/DDBJ whole genome shotgun (WGS) entry which is preliminary data.</text>
</comment>
<proteinExistence type="predicted"/>
<feature type="non-terminal residue" evidence="1">
    <location>
        <position position="52"/>
    </location>
</feature>
<keyword evidence="2" id="KW-1185">Reference proteome</keyword>
<evidence type="ECO:0000313" key="2">
    <source>
        <dbReference type="Proteomes" id="UP001519460"/>
    </source>
</evidence>
<sequence>MSKAGKKSGKLLTNFVAGDGGGILIAFYARVGVRVQAEREREIAGWLNGKPR</sequence>
<evidence type="ECO:0000313" key="1">
    <source>
        <dbReference type="EMBL" id="KAK7478135.1"/>
    </source>
</evidence>
<dbReference type="Proteomes" id="UP001519460">
    <property type="component" value="Unassembled WGS sequence"/>
</dbReference>
<gene>
    <name evidence="1" type="ORF">BaRGS_00030582</name>
</gene>
<dbReference type="EMBL" id="JACVVK020000332">
    <property type="protein sequence ID" value="KAK7478135.1"/>
    <property type="molecule type" value="Genomic_DNA"/>
</dbReference>
<accession>A0ABD0JU21</accession>
<dbReference type="AlphaFoldDB" id="A0ABD0JU21"/>
<protein>
    <submittedName>
        <fullName evidence="1">Uncharacterized protein</fullName>
    </submittedName>
</protein>